<accession>A0ABR0AMW8</accession>
<evidence type="ECO:0000313" key="1">
    <source>
        <dbReference type="EMBL" id="KAK4026338.1"/>
    </source>
</evidence>
<comment type="caution">
    <text evidence="1">The sequence shown here is derived from an EMBL/GenBank/DDBJ whole genome shotgun (WGS) entry which is preliminary data.</text>
</comment>
<organism evidence="1 2">
    <name type="scientific">Daphnia magna</name>
    <dbReference type="NCBI Taxonomy" id="35525"/>
    <lineage>
        <taxon>Eukaryota</taxon>
        <taxon>Metazoa</taxon>
        <taxon>Ecdysozoa</taxon>
        <taxon>Arthropoda</taxon>
        <taxon>Crustacea</taxon>
        <taxon>Branchiopoda</taxon>
        <taxon>Diplostraca</taxon>
        <taxon>Cladocera</taxon>
        <taxon>Anomopoda</taxon>
        <taxon>Daphniidae</taxon>
        <taxon>Daphnia</taxon>
    </lineage>
</organism>
<sequence>MLVPLIKKTAGLKAKLIFQQESAFNFVYNAMLVRQQRDYGKFLVPKVSPAPYKQKPQPRMLSVTLTSTSGANRHPHLNLGC</sequence>
<gene>
    <name evidence="1" type="ORF">OUZ56_015344</name>
</gene>
<name>A0ABR0AMW8_9CRUS</name>
<protein>
    <submittedName>
        <fullName evidence="1">Uncharacterized protein</fullName>
    </submittedName>
</protein>
<reference evidence="1 2" key="1">
    <citation type="journal article" date="2023" name="Nucleic Acids Res.">
        <title>The hologenome of Daphnia magna reveals possible DNA methylation and microbiome-mediated evolution of the host genome.</title>
        <authorList>
            <person name="Chaturvedi A."/>
            <person name="Li X."/>
            <person name="Dhandapani V."/>
            <person name="Marshall H."/>
            <person name="Kissane S."/>
            <person name="Cuenca-Cambronero M."/>
            <person name="Asole G."/>
            <person name="Calvet F."/>
            <person name="Ruiz-Romero M."/>
            <person name="Marangio P."/>
            <person name="Guigo R."/>
            <person name="Rago D."/>
            <person name="Mirbahai L."/>
            <person name="Eastwood N."/>
            <person name="Colbourne J.K."/>
            <person name="Zhou J."/>
            <person name="Mallon E."/>
            <person name="Orsini L."/>
        </authorList>
    </citation>
    <scope>NUCLEOTIDE SEQUENCE [LARGE SCALE GENOMIC DNA]</scope>
    <source>
        <strain evidence="1">LRV0_1</strain>
    </source>
</reference>
<dbReference type="Proteomes" id="UP001234178">
    <property type="component" value="Unassembled WGS sequence"/>
</dbReference>
<keyword evidence="2" id="KW-1185">Reference proteome</keyword>
<proteinExistence type="predicted"/>
<dbReference type="EMBL" id="JAOYFB010000038">
    <property type="protein sequence ID" value="KAK4026338.1"/>
    <property type="molecule type" value="Genomic_DNA"/>
</dbReference>
<evidence type="ECO:0000313" key="2">
    <source>
        <dbReference type="Proteomes" id="UP001234178"/>
    </source>
</evidence>